<protein>
    <recommendedName>
        <fullName evidence="5">Toxin/Nuclease N-terminal domain-containing protein</fullName>
    </recommendedName>
</protein>
<evidence type="ECO:0000259" key="1">
    <source>
        <dbReference type="Pfam" id="PF14448"/>
    </source>
</evidence>
<accession>A0A9X8J2Z2</accession>
<dbReference type="AlphaFoldDB" id="A0A9X8J2Z2"/>
<evidence type="ECO:0000313" key="4">
    <source>
        <dbReference type="Proteomes" id="UP000253597"/>
    </source>
</evidence>
<proteinExistence type="predicted"/>
<dbReference type="EMBL" id="QNGD03000002">
    <property type="protein sequence ID" value="RWQ76914.1"/>
    <property type="molecule type" value="Genomic_DNA"/>
</dbReference>
<feature type="domain" description="Tox-SHH" evidence="2">
    <location>
        <begin position="129"/>
        <end position="225"/>
    </location>
</feature>
<comment type="caution">
    <text evidence="3">The sequence shown here is derived from an EMBL/GenBank/DDBJ whole genome shotgun (WGS) entry which is preliminary data.</text>
</comment>
<evidence type="ECO:0000259" key="2">
    <source>
        <dbReference type="Pfam" id="PF15652"/>
    </source>
</evidence>
<name>A0A9X8J2Z2_BACCE</name>
<evidence type="ECO:0008006" key="5">
    <source>
        <dbReference type="Google" id="ProtNLM"/>
    </source>
</evidence>
<gene>
    <name evidence="3" type="ORF">DR116_0005640</name>
</gene>
<dbReference type="InterPro" id="IPR028900">
    <property type="entry name" value="Tox-SHH_dom"/>
</dbReference>
<dbReference type="Pfam" id="PF15652">
    <property type="entry name" value="Tox-SHH"/>
    <property type="match status" value="1"/>
</dbReference>
<dbReference type="Pfam" id="PF14448">
    <property type="entry name" value="Nuc_N"/>
    <property type="match status" value="1"/>
</dbReference>
<dbReference type="Proteomes" id="UP000253597">
    <property type="component" value="Unassembled WGS sequence"/>
</dbReference>
<reference evidence="3 4" key="1">
    <citation type="submission" date="2019-01" db="EMBL/GenBank/DDBJ databases">
        <title>Draft genome sequence of heavy metal resistant Bacillus cereus NWUAB01.</title>
        <authorList>
            <person name="Babalola O."/>
            <person name="Aremu B.R."/>
            <person name="Ayangbenro A.S."/>
        </authorList>
    </citation>
    <scope>NUCLEOTIDE SEQUENCE [LARGE SCALE GENOMIC DNA]</scope>
    <source>
        <strain evidence="3 4">NWUAB01</strain>
    </source>
</reference>
<dbReference type="RefSeq" id="WP_124749671.1">
    <property type="nucleotide sequence ID" value="NZ_QNGD03000002.1"/>
</dbReference>
<sequence>MDSVTPFVKGVEMLLDGSVARTGTNYGGKFQEAHDASKASIQSRISNLESGGVKGTGESRLEYLRGKYGELTSEQLHANINERAGIAFPQRSTRSQLKNGGYIVEDVDLYKKMSPNKNRALGFRNTKNDGLVQAHHAIQDEWAKIWDKTSGNNYSSRQAPSILLKSTSGEPHAIISALQRARRRNEGFSTDIIYEFNISYKEMIEVGVDLKVAKKVMREAYRYFDGLGGFK</sequence>
<organism evidence="3 4">
    <name type="scientific">Bacillus cereus</name>
    <dbReference type="NCBI Taxonomy" id="1396"/>
    <lineage>
        <taxon>Bacteria</taxon>
        <taxon>Bacillati</taxon>
        <taxon>Bacillota</taxon>
        <taxon>Bacilli</taxon>
        <taxon>Bacillales</taxon>
        <taxon>Bacillaceae</taxon>
        <taxon>Bacillus</taxon>
        <taxon>Bacillus cereus group</taxon>
    </lineage>
</organism>
<evidence type="ECO:0000313" key="3">
    <source>
        <dbReference type="EMBL" id="RWQ76914.1"/>
    </source>
</evidence>
<dbReference type="InterPro" id="IPR027803">
    <property type="entry name" value="Toxin/Nuc_N"/>
</dbReference>
<feature type="domain" description="Toxin/Nuclease N-terminal" evidence="1">
    <location>
        <begin position="2"/>
        <end position="58"/>
    </location>
</feature>